<evidence type="ECO:0000313" key="4">
    <source>
        <dbReference type="Proteomes" id="UP001521137"/>
    </source>
</evidence>
<sequence length="242" mass="26823">MKKLFAVLSLSAVASLTTAQDNNQIDPKLTEFWEPVPAVVTPDPVPSDAIVLFDGTNLEAWKGKDGPAPWTVKNGYMTVNPGKGGISTKQSFCDMQLHIEWRVPEKTPGKEGQQQNNSGVFLQGRYEVQVLDSYENRTYSNGQAGSVYKQSLPLVNAMKPPTHWNTYDIIFKAPRFSESGELTSKAHVTVLHNGVLVQNHTEIQGGTTYRGQPSYSAHGCAPIFLQDHGNYVSFKNIWVREL</sequence>
<proteinExistence type="predicted"/>
<feature type="signal peptide" evidence="1">
    <location>
        <begin position="1"/>
        <end position="19"/>
    </location>
</feature>
<feature type="domain" description="3-keto-alpha-glucoside-1,2-lyase/3-keto-2-hydroxy-glucal hydratase" evidence="2">
    <location>
        <begin position="49"/>
        <end position="240"/>
    </location>
</feature>
<protein>
    <submittedName>
        <fullName evidence="3">DUF1080 domain-containing protein</fullName>
    </submittedName>
</protein>
<name>A0ABS9D4Q8_9ALTE</name>
<feature type="chain" id="PRO_5046584008" evidence="1">
    <location>
        <begin position="20"/>
        <end position="242"/>
    </location>
</feature>
<gene>
    <name evidence="3" type="ORF">L0668_07335</name>
</gene>
<dbReference type="InterPro" id="IPR010496">
    <property type="entry name" value="AL/BT2_dom"/>
</dbReference>
<evidence type="ECO:0000256" key="1">
    <source>
        <dbReference type="SAM" id="SignalP"/>
    </source>
</evidence>
<comment type="caution">
    <text evidence="3">The sequence shown here is derived from an EMBL/GenBank/DDBJ whole genome shotgun (WGS) entry which is preliminary data.</text>
</comment>
<dbReference type="Gene3D" id="2.60.120.560">
    <property type="entry name" value="Exo-inulinase, domain 1"/>
    <property type="match status" value="1"/>
</dbReference>
<keyword evidence="1" id="KW-0732">Signal</keyword>
<evidence type="ECO:0000313" key="3">
    <source>
        <dbReference type="EMBL" id="MCF2947913.1"/>
    </source>
</evidence>
<keyword evidence="4" id="KW-1185">Reference proteome</keyword>
<dbReference type="EMBL" id="JAKGAS010000003">
    <property type="protein sequence ID" value="MCF2947913.1"/>
    <property type="molecule type" value="Genomic_DNA"/>
</dbReference>
<reference evidence="3 4" key="1">
    <citation type="submission" date="2022-01" db="EMBL/GenBank/DDBJ databases">
        <title>Paraglaciecola sp. G1-23.</title>
        <authorList>
            <person name="Jin M.S."/>
            <person name="Han D.M."/>
            <person name="Kim H.M."/>
            <person name="Jeon C.O."/>
        </authorList>
    </citation>
    <scope>NUCLEOTIDE SEQUENCE [LARGE SCALE GENOMIC DNA]</scope>
    <source>
        <strain evidence="3 4">G1-23</strain>
    </source>
</reference>
<dbReference type="Proteomes" id="UP001521137">
    <property type="component" value="Unassembled WGS sequence"/>
</dbReference>
<organism evidence="3 4">
    <name type="scientific">Paraglaciecola algarum</name>
    <dbReference type="NCBI Taxonomy" id="3050085"/>
    <lineage>
        <taxon>Bacteria</taxon>
        <taxon>Pseudomonadati</taxon>
        <taxon>Pseudomonadota</taxon>
        <taxon>Gammaproteobacteria</taxon>
        <taxon>Alteromonadales</taxon>
        <taxon>Alteromonadaceae</taxon>
        <taxon>Paraglaciecola</taxon>
    </lineage>
</organism>
<dbReference type="Pfam" id="PF06439">
    <property type="entry name" value="3keto-disac_hyd"/>
    <property type="match status" value="1"/>
</dbReference>
<accession>A0ABS9D4Q8</accession>
<evidence type="ECO:0000259" key="2">
    <source>
        <dbReference type="Pfam" id="PF06439"/>
    </source>
</evidence>